<reference evidence="2 3" key="1">
    <citation type="submission" date="2017-05" db="EMBL/GenBank/DDBJ databases">
        <authorList>
            <person name="Varghese N."/>
            <person name="Submissions S."/>
        </authorList>
    </citation>
    <scope>NUCLEOTIDE SEQUENCE [LARGE SCALE GENOMIC DNA]</scope>
    <source>
        <strain evidence="2 3">DSM 27040</strain>
    </source>
</reference>
<dbReference type="Pfam" id="PF19515">
    <property type="entry name" value="DUF6048"/>
    <property type="match status" value="1"/>
</dbReference>
<feature type="region of interest" description="Disordered" evidence="1">
    <location>
        <begin position="26"/>
        <end position="50"/>
    </location>
</feature>
<dbReference type="RefSeq" id="WP_142532768.1">
    <property type="nucleotide sequence ID" value="NZ_FXTB01000003.1"/>
</dbReference>
<evidence type="ECO:0000313" key="3">
    <source>
        <dbReference type="Proteomes" id="UP000319040"/>
    </source>
</evidence>
<name>A0A521CEA6_SACCC</name>
<organism evidence="2 3">
    <name type="scientific">Saccharicrinis carchari</name>
    <dbReference type="NCBI Taxonomy" id="1168039"/>
    <lineage>
        <taxon>Bacteria</taxon>
        <taxon>Pseudomonadati</taxon>
        <taxon>Bacteroidota</taxon>
        <taxon>Bacteroidia</taxon>
        <taxon>Marinilabiliales</taxon>
        <taxon>Marinilabiliaceae</taxon>
        <taxon>Saccharicrinis</taxon>
    </lineage>
</organism>
<dbReference type="OrthoDB" id="1082206at2"/>
<evidence type="ECO:0008006" key="4">
    <source>
        <dbReference type="Google" id="ProtNLM"/>
    </source>
</evidence>
<protein>
    <recommendedName>
        <fullName evidence="4">Outer membrane protein beta-barrel domain-containing protein</fullName>
    </recommendedName>
</protein>
<dbReference type="EMBL" id="FXTB01000003">
    <property type="protein sequence ID" value="SMO57766.1"/>
    <property type="molecule type" value="Genomic_DNA"/>
</dbReference>
<accession>A0A521CEA6</accession>
<dbReference type="AlphaFoldDB" id="A0A521CEA6"/>
<feature type="compositionally biased region" description="Basic and acidic residues" evidence="1">
    <location>
        <begin position="27"/>
        <end position="50"/>
    </location>
</feature>
<keyword evidence="3" id="KW-1185">Reference proteome</keyword>
<dbReference type="Proteomes" id="UP000319040">
    <property type="component" value="Unassembled WGS sequence"/>
</dbReference>
<sequence length="248" mass="28093">MLRYIFINLSLILFLLPAISQDYSQPRSDRERQKLQDEEGTPLKKKEKIPYPDKKRGTELGIDISRFFIPLFDDDRIAIEASIRSNLGKRTFFVGSLGSDRVAFDDKSYTYESTGIYATAGVDYDIFAVAEEGNNDNILVGLRYGYAIQEHGASSITIYEGYWGDFTSSISPYTLSTHWVEAVVGLRSEVLNNFYMSWMIHIKGKINSSNTELLEPYTVPGFGTGSNSFNLGFSYVLAYQIPWGNTKR</sequence>
<proteinExistence type="predicted"/>
<evidence type="ECO:0000313" key="2">
    <source>
        <dbReference type="EMBL" id="SMO57766.1"/>
    </source>
</evidence>
<dbReference type="InterPro" id="IPR046111">
    <property type="entry name" value="DUF6048"/>
</dbReference>
<evidence type="ECO:0000256" key="1">
    <source>
        <dbReference type="SAM" id="MobiDB-lite"/>
    </source>
</evidence>
<gene>
    <name evidence="2" type="ORF">SAMN06265379_10341</name>
</gene>